<organism evidence="1">
    <name type="scientific">Oikopleura dioica</name>
    <name type="common">Tunicate</name>
    <dbReference type="NCBI Taxonomy" id="34765"/>
    <lineage>
        <taxon>Eukaryota</taxon>
        <taxon>Metazoa</taxon>
        <taxon>Chordata</taxon>
        <taxon>Tunicata</taxon>
        <taxon>Appendicularia</taxon>
        <taxon>Copelata</taxon>
        <taxon>Oikopleuridae</taxon>
        <taxon>Oikopleura</taxon>
    </lineage>
</organism>
<accession>E4Z1V4</accession>
<evidence type="ECO:0000313" key="1">
    <source>
        <dbReference type="EMBL" id="CBY41682.1"/>
    </source>
</evidence>
<proteinExistence type="predicted"/>
<dbReference type="Proteomes" id="UP000011014">
    <property type="component" value="Unassembled WGS sequence"/>
</dbReference>
<dbReference type="AlphaFoldDB" id="E4Z1V4"/>
<sequence>MFKAIGKRKKKISARLPEIRMKPETANKSTQCGFTAECPVCNKILLTKTPGNKKANKQYFCSDCKKLFNDS</sequence>
<name>E4Z1V4_OIKDI</name>
<reference evidence="1" key="1">
    <citation type="journal article" date="2010" name="Science">
        <title>Plasticity of animal genome architecture unmasked by rapid evolution of a pelagic tunicate.</title>
        <authorList>
            <person name="Denoeud F."/>
            <person name="Henriet S."/>
            <person name="Mungpakdee S."/>
            <person name="Aury J.M."/>
            <person name="Da Silva C."/>
            <person name="Brinkmann H."/>
            <person name="Mikhaleva J."/>
            <person name="Olsen L.C."/>
            <person name="Jubin C."/>
            <person name="Canestro C."/>
            <person name="Bouquet J.M."/>
            <person name="Danks G."/>
            <person name="Poulain J."/>
            <person name="Campsteijn C."/>
            <person name="Adamski M."/>
            <person name="Cross I."/>
            <person name="Yadetie F."/>
            <person name="Muffato M."/>
            <person name="Louis A."/>
            <person name="Butcher S."/>
            <person name="Tsagkogeorga G."/>
            <person name="Konrad A."/>
            <person name="Singh S."/>
            <person name="Jensen M.F."/>
            <person name="Cong E.H."/>
            <person name="Eikeseth-Otteraa H."/>
            <person name="Noel B."/>
            <person name="Anthouard V."/>
            <person name="Porcel B.M."/>
            <person name="Kachouri-Lafond R."/>
            <person name="Nishino A."/>
            <person name="Ugolini M."/>
            <person name="Chourrout P."/>
            <person name="Nishida H."/>
            <person name="Aasland R."/>
            <person name="Huzurbazar S."/>
            <person name="Westhof E."/>
            <person name="Delsuc F."/>
            <person name="Lehrach H."/>
            <person name="Reinhardt R."/>
            <person name="Weissenbach J."/>
            <person name="Roy S.W."/>
            <person name="Artiguenave F."/>
            <person name="Postlethwait J.H."/>
            <person name="Manak J.R."/>
            <person name="Thompson E.M."/>
            <person name="Jaillon O."/>
            <person name="Du Pasquier L."/>
            <person name="Boudinot P."/>
            <person name="Liberles D.A."/>
            <person name="Volff J.N."/>
            <person name="Philippe H."/>
            <person name="Lenhard B."/>
            <person name="Roest Crollius H."/>
            <person name="Wincker P."/>
            <person name="Chourrout D."/>
        </authorList>
    </citation>
    <scope>NUCLEOTIDE SEQUENCE [LARGE SCALE GENOMIC DNA]</scope>
</reference>
<dbReference type="EMBL" id="FN656574">
    <property type="protein sequence ID" value="CBY41682.1"/>
    <property type="molecule type" value="Genomic_DNA"/>
</dbReference>
<gene>
    <name evidence="1" type="ORF">GSOID_T00023768001</name>
</gene>
<protein>
    <submittedName>
        <fullName evidence="1">Uncharacterized protein</fullName>
    </submittedName>
</protein>